<evidence type="ECO:0000313" key="1">
    <source>
        <dbReference type="EMBL" id="RKO83897.1"/>
    </source>
</evidence>
<dbReference type="EMBL" id="ML000720">
    <property type="protein sequence ID" value="RKO83897.1"/>
    <property type="molecule type" value="Genomic_DNA"/>
</dbReference>
<evidence type="ECO:0000313" key="2">
    <source>
        <dbReference type="Proteomes" id="UP000269721"/>
    </source>
</evidence>
<protein>
    <submittedName>
        <fullName evidence="1">Uncharacterized protein</fullName>
    </submittedName>
</protein>
<organism evidence="1 2">
    <name type="scientific">Blyttiomyces helicus</name>
    <dbReference type="NCBI Taxonomy" id="388810"/>
    <lineage>
        <taxon>Eukaryota</taxon>
        <taxon>Fungi</taxon>
        <taxon>Fungi incertae sedis</taxon>
        <taxon>Chytridiomycota</taxon>
        <taxon>Chytridiomycota incertae sedis</taxon>
        <taxon>Chytridiomycetes</taxon>
        <taxon>Chytridiomycetes incertae sedis</taxon>
        <taxon>Blyttiomyces</taxon>
    </lineage>
</organism>
<sequence>MLVDNVGAFEKSQEAEESDNLRFLEVRFLATSTESKFDLKCGKKVAAAIDQCDGQDSSGSFSPNCHVIARKTIINVPFGHLIIICKMINFIQKIPNSTMPFAGQSLQISTLSSSAATLETFSFNMPCPLSFYVMERTVFSSPPPSSTETVRVILYFP</sequence>
<gene>
    <name evidence="1" type="ORF">BDK51DRAFT_33264</name>
</gene>
<reference evidence="2" key="1">
    <citation type="journal article" date="2018" name="Nat. Microbiol.">
        <title>Leveraging single-cell genomics to expand the fungal tree of life.</title>
        <authorList>
            <person name="Ahrendt S.R."/>
            <person name="Quandt C.A."/>
            <person name="Ciobanu D."/>
            <person name="Clum A."/>
            <person name="Salamov A."/>
            <person name="Andreopoulos B."/>
            <person name="Cheng J.F."/>
            <person name="Woyke T."/>
            <person name="Pelin A."/>
            <person name="Henrissat B."/>
            <person name="Reynolds N.K."/>
            <person name="Benny G.L."/>
            <person name="Smith M.E."/>
            <person name="James T.Y."/>
            <person name="Grigoriev I.V."/>
        </authorList>
    </citation>
    <scope>NUCLEOTIDE SEQUENCE [LARGE SCALE GENOMIC DNA]</scope>
</reference>
<name>A0A4V1IPQ7_9FUNG</name>
<accession>A0A4V1IPQ7</accession>
<keyword evidence="2" id="KW-1185">Reference proteome</keyword>
<proteinExistence type="predicted"/>
<dbReference type="Proteomes" id="UP000269721">
    <property type="component" value="Unassembled WGS sequence"/>
</dbReference>
<dbReference type="AlphaFoldDB" id="A0A4V1IPQ7"/>